<organism evidence="2 4">
    <name type="scientific">Anaerotignum propionicum DSM 1682</name>
    <dbReference type="NCBI Taxonomy" id="991789"/>
    <lineage>
        <taxon>Bacteria</taxon>
        <taxon>Bacillati</taxon>
        <taxon>Bacillota</taxon>
        <taxon>Clostridia</taxon>
        <taxon>Lachnospirales</taxon>
        <taxon>Anaerotignaceae</taxon>
        <taxon>Anaerotignum</taxon>
    </lineage>
</organism>
<dbReference type="EMBL" id="CP014223">
    <property type="protein sequence ID" value="AMJ41696.1"/>
    <property type="molecule type" value="Genomic_DNA"/>
</dbReference>
<evidence type="ECO:0000313" key="4">
    <source>
        <dbReference type="Proteomes" id="UP000184204"/>
    </source>
</evidence>
<dbReference type="AlphaFoldDB" id="A0A0X8VD07"/>
<dbReference type="Proteomes" id="UP000068026">
    <property type="component" value="Chromosome"/>
</dbReference>
<dbReference type="RefSeq" id="WP_066051345.1">
    <property type="nucleotide sequence ID" value="NZ_CP014223.1"/>
</dbReference>
<reference evidence="3" key="2">
    <citation type="submission" date="2016-01" db="EMBL/GenBank/DDBJ databases">
        <authorList>
            <person name="Poehlein A."/>
            <person name="Schlien K."/>
            <person name="Gottschalk G."/>
            <person name="Buckel W."/>
            <person name="Daniel R."/>
        </authorList>
    </citation>
    <scope>NUCLEOTIDE SEQUENCE [LARGE SCALE GENOMIC DNA]</scope>
    <source>
        <strain evidence="3">X2</strain>
    </source>
</reference>
<evidence type="ECO:0000313" key="3">
    <source>
        <dbReference type="Proteomes" id="UP000068026"/>
    </source>
</evidence>
<evidence type="ECO:0000313" key="1">
    <source>
        <dbReference type="EMBL" id="AMJ41696.1"/>
    </source>
</evidence>
<reference evidence="1 3" key="1">
    <citation type="journal article" date="2016" name="Genome Announc.">
        <title>Complete Genome Sequence of the Amino Acid-Fermenting Clostridium propionicum X2 (DSM 1682).</title>
        <authorList>
            <person name="Poehlein A."/>
            <person name="Schlien K."/>
            <person name="Chowdhury N.P."/>
            <person name="Gottschalk G."/>
            <person name="Buckel W."/>
            <person name="Daniel R."/>
        </authorList>
    </citation>
    <scope>NUCLEOTIDE SEQUENCE [LARGE SCALE GENOMIC DNA]</scope>
    <source>
        <strain evidence="1 3">X2</strain>
    </source>
</reference>
<dbReference type="Proteomes" id="UP000184204">
    <property type="component" value="Unassembled WGS sequence"/>
</dbReference>
<reference evidence="2" key="3">
    <citation type="submission" date="2016-11" db="EMBL/GenBank/DDBJ databases">
        <authorList>
            <person name="Varghese N."/>
            <person name="Submissions S."/>
        </authorList>
    </citation>
    <scope>NUCLEOTIDE SEQUENCE</scope>
    <source>
        <strain evidence="2">DSM 1682</strain>
    </source>
</reference>
<dbReference type="SUPFAM" id="SSF56563">
    <property type="entry name" value="Major capsid protein gp5"/>
    <property type="match status" value="1"/>
</dbReference>
<name>A0A0X8VD07_ANAPI</name>
<evidence type="ECO:0000313" key="2">
    <source>
        <dbReference type="EMBL" id="SHE82634.1"/>
    </source>
</evidence>
<accession>A0A0X8VD07</accession>
<dbReference type="KEGG" id="cpro:CPRO_21160"/>
<dbReference type="OrthoDB" id="9770443at2"/>
<protein>
    <recommendedName>
        <fullName evidence="5">Phage major capsid protein</fullName>
    </recommendedName>
</protein>
<proteinExistence type="predicted"/>
<reference evidence="4" key="4">
    <citation type="submission" date="2016-11" db="EMBL/GenBank/DDBJ databases">
        <authorList>
            <person name="Jaros S."/>
            <person name="Januszkiewicz K."/>
            <person name="Wedrychowicz H."/>
        </authorList>
    </citation>
    <scope>NUCLEOTIDE SEQUENCE [LARGE SCALE GENOMIC DNA]</scope>
    <source>
        <strain evidence="4">DSM 1682</strain>
    </source>
</reference>
<keyword evidence="3" id="KW-1185">Reference proteome</keyword>
<evidence type="ECO:0008006" key="5">
    <source>
        <dbReference type="Google" id="ProtNLM"/>
    </source>
</evidence>
<dbReference type="EMBL" id="FQUA01000008">
    <property type="protein sequence ID" value="SHE82634.1"/>
    <property type="molecule type" value="Genomic_DNA"/>
</dbReference>
<sequence length="274" mass="30318">MATINGSVTTVQDTTAGYIEALVVKNAFETAITSLINAKNLFTTKFTLQGEDGDLIRKITYTYEGGVVDADTGEVVPSEQRGKLSYKIQELRIKAKKQAFDITDKMKRQNSNTLTMMAQGNAETTYNFINDSFYTALRTITKTSEYTTFNWDAVEDALATLNLESREGMFLLVSPKMYSQLKKSAEVKAANNGEIIFSGQVKTVDGLSIVISNKLAEDEAIIASKDTVVYECKTDATVTTDVYNELEKETFVTKFAGIVYLDNEKKAIKLTKAV</sequence>
<gene>
    <name evidence="1" type="ORF">CPRO_21160</name>
    <name evidence="2" type="ORF">SAMN02745151_01894</name>
</gene>